<dbReference type="KEGG" id="nvr:FEJ81_21265"/>
<feature type="transmembrane region" description="Helical" evidence="6">
    <location>
        <begin position="89"/>
        <end position="111"/>
    </location>
</feature>
<organism evidence="7 8">
    <name type="scientific">Natrinema versiforme</name>
    <dbReference type="NCBI Taxonomy" id="88724"/>
    <lineage>
        <taxon>Archaea</taxon>
        <taxon>Methanobacteriati</taxon>
        <taxon>Methanobacteriota</taxon>
        <taxon>Stenosarchaea group</taxon>
        <taxon>Halobacteria</taxon>
        <taxon>Halobacteriales</taxon>
        <taxon>Natrialbaceae</taxon>
        <taxon>Natrinema</taxon>
    </lineage>
</organism>
<sequence>MSIIAGTLESTVRLATPLLLAAMGEVIAERSGVLNLGVEGMMLAGALAGFAGAISTGSLWLGFAIGMVAGAALALLHAVLCISLKADQVISGIMLTLLGTGVTTYFGRAWVGRNVDGFDQIPLPLLSDIPVVGQAFFSVTALDYLSLSLVPVIWYLLFRTNVGSEITAVGEDPETADTAGVPVFRIQYACVLLGGALAGGAGAQLSLAFTNFWGVEMTAGRGWIAVALVIFAQWHIWRLLVGAYLFAAIDALSFRSGAVRDAVLSGIDIAAVESAVDFLLNPQVMNTYPYIMTVVVLWYVMRQGNLNELGGPSALVDAYSREQD</sequence>
<feature type="transmembrane region" description="Helical" evidence="6">
    <location>
        <begin position="222"/>
        <end position="247"/>
    </location>
</feature>
<evidence type="ECO:0000313" key="8">
    <source>
        <dbReference type="Proteomes" id="UP000302218"/>
    </source>
</evidence>
<dbReference type="InterPro" id="IPR001851">
    <property type="entry name" value="ABC_transp_permease"/>
</dbReference>
<keyword evidence="3 6" id="KW-0812">Transmembrane</keyword>
<dbReference type="PANTHER" id="PTHR43370">
    <property type="entry name" value="SUGAR ABC TRANSPORTER INTEGRAL MEMBRANE PROTEIN-RELATED"/>
    <property type="match status" value="1"/>
</dbReference>
<feature type="transmembrane region" description="Helical" evidence="6">
    <location>
        <begin position="33"/>
        <end position="54"/>
    </location>
</feature>
<dbReference type="OrthoDB" id="372203at2157"/>
<geneLocation type="plasmid" evidence="8">
    <name>pnve414</name>
</geneLocation>
<dbReference type="Pfam" id="PF02653">
    <property type="entry name" value="BPD_transp_2"/>
    <property type="match status" value="1"/>
</dbReference>
<dbReference type="GO" id="GO:0022857">
    <property type="term" value="F:transmembrane transporter activity"/>
    <property type="evidence" value="ECO:0007669"/>
    <property type="project" value="InterPro"/>
</dbReference>
<dbReference type="AlphaFoldDB" id="A0A4V1G0C1"/>
<dbReference type="GO" id="GO:0005886">
    <property type="term" value="C:plasma membrane"/>
    <property type="evidence" value="ECO:0007669"/>
    <property type="project" value="UniProtKB-SubCell"/>
</dbReference>
<dbReference type="CDD" id="cd06580">
    <property type="entry name" value="TM_PBP1_transp_TpRbsC_like"/>
    <property type="match status" value="1"/>
</dbReference>
<evidence type="ECO:0000313" key="7">
    <source>
        <dbReference type="EMBL" id="QCS44826.1"/>
    </source>
</evidence>
<feature type="transmembrane region" description="Helical" evidence="6">
    <location>
        <begin position="60"/>
        <end position="82"/>
    </location>
</feature>
<comment type="subcellular location">
    <subcellularLocation>
        <location evidence="1">Cell membrane</location>
        <topology evidence="1">Multi-pass membrane protein</topology>
    </subcellularLocation>
</comment>
<proteinExistence type="predicted"/>
<dbReference type="GeneID" id="40267859"/>
<keyword evidence="2" id="KW-1003">Cell membrane</keyword>
<reference evidence="8" key="1">
    <citation type="submission" date="2019-05" db="EMBL/GenBank/DDBJ databases">
        <title>Genome sequence and methylation pattern of the halophilic Archaeon Natrinema versiforme BOL5-4.</title>
        <authorList>
            <person name="DasSarma P."/>
            <person name="Anton B.P."/>
            <person name="DasSarma S.L."/>
            <person name="Martinez F.L."/>
            <person name="Guzman D."/>
            <person name="Roberts R.J."/>
            <person name="DasSarma S."/>
        </authorList>
    </citation>
    <scope>NUCLEOTIDE SEQUENCE [LARGE SCALE GENOMIC DNA]</scope>
    <source>
        <strain evidence="8">BOL5-4</strain>
        <plasmid evidence="8">pnve414</plasmid>
    </source>
</reference>
<accession>A0A4V1G0C1</accession>
<evidence type="ECO:0000256" key="3">
    <source>
        <dbReference type="ARBA" id="ARBA00022692"/>
    </source>
</evidence>
<evidence type="ECO:0000256" key="1">
    <source>
        <dbReference type="ARBA" id="ARBA00004651"/>
    </source>
</evidence>
<dbReference type="Proteomes" id="UP000302218">
    <property type="component" value="Plasmid pNVE414"/>
</dbReference>
<keyword evidence="7" id="KW-0614">Plasmid</keyword>
<evidence type="ECO:0000256" key="5">
    <source>
        <dbReference type="ARBA" id="ARBA00023136"/>
    </source>
</evidence>
<dbReference type="RefSeq" id="WP_138247216.1">
    <property type="nucleotide sequence ID" value="NZ_CP040332.1"/>
</dbReference>
<dbReference type="PANTHER" id="PTHR43370:SF2">
    <property type="entry name" value="ABC TRANSPORTER PERMEASE PROTEIN"/>
    <property type="match status" value="1"/>
</dbReference>
<keyword evidence="4 6" id="KW-1133">Transmembrane helix</keyword>
<feature type="transmembrane region" description="Helical" evidence="6">
    <location>
        <begin position="131"/>
        <end position="157"/>
    </location>
</feature>
<evidence type="ECO:0000256" key="6">
    <source>
        <dbReference type="SAM" id="Phobius"/>
    </source>
</evidence>
<evidence type="ECO:0000256" key="4">
    <source>
        <dbReference type="ARBA" id="ARBA00022989"/>
    </source>
</evidence>
<dbReference type="EMBL" id="CP040332">
    <property type="protein sequence ID" value="QCS44826.1"/>
    <property type="molecule type" value="Genomic_DNA"/>
</dbReference>
<protein>
    <submittedName>
        <fullName evidence="7">ABC transporter permease</fullName>
    </submittedName>
</protein>
<evidence type="ECO:0000256" key="2">
    <source>
        <dbReference type="ARBA" id="ARBA00022475"/>
    </source>
</evidence>
<keyword evidence="5 6" id="KW-0472">Membrane</keyword>
<feature type="transmembrane region" description="Helical" evidence="6">
    <location>
        <begin position="188"/>
        <end position="210"/>
    </location>
</feature>
<name>A0A4V1G0C1_9EURY</name>
<gene>
    <name evidence="7" type="ORF">FEJ81_21265</name>
</gene>